<dbReference type="Gene3D" id="3.30.1150.10">
    <property type="match status" value="1"/>
</dbReference>
<keyword evidence="8" id="KW-1133">Transmembrane helix</keyword>
<dbReference type="SUPFAM" id="SSF74653">
    <property type="entry name" value="TolA/TonB C-terminal domain"/>
    <property type="match status" value="1"/>
</dbReference>
<dbReference type="GO" id="GO:0031992">
    <property type="term" value="F:energy transducer activity"/>
    <property type="evidence" value="ECO:0007669"/>
    <property type="project" value="TreeGrafter"/>
</dbReference>
<evidence type="ECO:0000313" key="11">
    <source>
        <dbReference type="EMBL" id="PWB68720.1"/>
    </source>
</evidence>
<keyword evidence="4" id="KW-1003">Cell membrane</keyword>
<dbReference type="Pfam" id="PF03544">
    <property type="entry name" value="TonB_C"/>
    <property type="match status" value="1"/>
</dbReference>
<name>A0A855X3K6_9BACT</name>
<protein>
    <recommendedName>
        <fullName evidence="10">TonB C-terminal domain-containing protein</fullName>
    </recommendedName>
</protein>
<feature type="domain" description="TonB C-terminal" evidence="10">
    <location>
        <begin position="179"/>
        <end position="271"/>
    </location>
</feature>
<keyword evidence="7" id="KW-0653">Protein transport</keyword>
<evidence type="ECO:0000256" key="4">
    <source>
        <dbReference type="ARBA" id="ARBA00022475"/>
    </source>
</evidence>
<evidence type="ECO:0000256" key="1">
    <source>
        <dbReference type="ARBA" id="ARBA00004383"/>
    </source>
</evidence>
<evidence type="ECO:0000313" key="12">
    <source>
        <dbReference type="Proteomes" id="UP000250918"/>
    </source>
</evidence>
<reference evidence="11 12" key="1">
    <citation type="journal article" date="2018" name="ISME J.">
        <title>A methanotrophic archaeon couples anaerobic oxidation of methane to Fe(III) reduction.</title>
        <authorList>
            <person name="Cai C."/>
            <person name="Leu A.O."/>
            <person name="Xie G.J."/>
            <person name="Guo J."/>
            <person name="Feng Y."/>
            <person name="Zhao J.X."/>
            <person name="Tyson G.W."/>
            <person name="Yuan Z."/>
            <person name="Hu S."/>
        </authorList>
    </citation>
    <scope>NUCLEOTIDE SEQUENCE [LARGE SCALE GENOMIC DNA]</scope>
    <source>
        <strain evidence="11">FeB_12</strain>
    </source>
</reference>
<dbReference type="GO" id="GO:0098797">
    <property type="term" value="C:plasma membrane protein complex"/>
    <property type="evidence" value="ECO:0007669"/>
    <property type="project" value="TreeGrafter"/>
</dbReference>
<dbReference type="InterPro" id="IPR006260">
    <property type="entry name" value="TonB/TolA_C"/>
</dbReference>
<evidence type="ECO:0000256" key="8">
    <source>
        <dbReference type="ARBA" id="ARBA00022989"/>
    </source>
</evidence>
<dbReference type="InterPro" id="IPR051045">
    <property type="entry name" value="TonB-dependent_transducer"/>
</dbReference>
<keyword evidence="6" id="KW-0812">Transmembrane</keyword>
<dbReference type="PROSITE" id="PS52015">
    <property type="entry name" value="TONB_CTD"/>
    <property type="match status" value="1"/>
</dbReference>
<evidence type="ECO:0000256" key="9">
    <source>
        <dbReference type="ARBA" id="ARBA00023136"/>
    </source>
</evidence>
<evidence type="ECO:0000256" key="7">
    <source>
        <dbReference type="ARBA" id="ARBA00022927"/>
    </source>
</evidence>
<organism evidence="11 12">
    <name type="scientific">candidate division GN15 bacterium</name>
    <dbReference type="NCBI Taxonomy" id="2072418"/>
    <lineage>
        <taxon>Bacteria</taxon>
        <taxon>candidate division GN15</taxon>
    </lineage>
</organism>
<dbReference type="PANTHER" id="PTHR33446">
    <property type="entry name" value="PROTEIN TONB-RELATED"/>
    <property type="match status" value="1"/>
</dbReference>
<comment type="caution">
    <text evidence="11">The sequence shown here is derived from an EMBL/GenBank/DDBJ whole genome shotgun (WGS) entry which is preliminary data.</text>
</comment>
<keyword evidence="5" id="KW-0997">Cell inner membrane</keyword>
<comment type="similarity">
    <text evidence="2">Belongs to the TonB family.</text>
</comment>
<dbReference type="InterPro" id="IPR037682">
    <property type="entry name" value="TonB_C"/>
</dbReference>
<evidence type="ECO:0000259" key="10">
    <source>
        <dbReference type="PROSITE" id="PS52015"/>
    </source>
</evidence>
<proteinExistence type="inferred from homology"/>
<dbReference type="NCBIfam" id="TIGR01352">
    <property type="entry name" value="tonB_Cterm"/>
    <property type="match status" value="1"/>
</dbReference>
<keyword evidence="9" id="KW-0472">Membrane</keyword>
<gene>
    <name evidence="11" type="ORF">C3F09_11060</name>
</gene>
<sequence length="271" mass="29897">MNICESTNRRVLAAFLTVLLVCPSVIAGGKDKPRSDLPKEIESLSEEARPEPARSVLDFDSASAAIADSAKAVVWLEFRLRPSEAVSEIQVVYSSHPGFGLEARAIEALKAVSFDPSPRYRNRLPKRVYHEVVFDHAQFGSLIQFLQKPVSATDSLVVVDSTITDDPCTQAPLPDEFIAVEVIPEMIEYARPEYPREAKVGNITGTVWVKSLIDCEGRVRKVIVAKSSGSALLDQSAVESAYRCRFKPGIQGGRPVPCWATYRVDYSIEIE</sequence>
<accession>A0A855X3K6</accession>
<evidence type="ECO:0000256" key="5">
    <source>
        <dbReference type="ARBA" id="ARBA00022519"/>
    </source>
</evidence>
<evidence type="ECO:0000256" key="3">
    <source>
        <dbReference type="ARBA" id="ARBA00022448"/>
    </source>
</evidence>
<keyword evidence="3" id="KW-0813">Transport</keyword>
<comment type="subcellular location">
    <subcellularLocation>
        <location evidence="1">Cell inner membrane</location>
        <topology evidence="1">Single-pass membrane protein</topology>
        <orientation evidence="1">Periplasmic side</orientation>
    </subcellularLocation>
</comment>
<evidence type="ECO:0000256" key="2">
    <source>
        <dbReference type="ARBA" id="ARBA00006555"/>
    </source>
</evidence>
<evidence type="ECO:0000256" key="6">
    <source>
        <dbReference type="ARBA" id="ARBA00022692"/>
    </source>
</evidence>
<dbReference type="Proteomes" id="UP000250918">
    <property type="component" value="Unassembled WGS sequence"/>
</dbReference>
<dbReference type="GO" id="GO:0055085">
    <property type="term" value="P:transmembrane transport"/>
    <property type="evidence" value="ECO:0007669"/>
    <property type="project" value="InterPro"/>
</dbReference>
<dbReference type="AlphaFoldDB" id="A0A855X3K6"/>
<dbReference type="EMBL" id="PQAP01000192">
    <property type="protein sequence ID" value="PWB68720.1"/>
    <property type="molecule type" value="Genomic_DNA"/>
</dbReference>
<dbReference type="PANTHER" id="PTHR33446:SF2">
    <property type="entry name" value="PROTEIN TONB"/>
    <property type="match status" value="1"/>
</dbReference>
<dbReference type="GO" id="GO:0015031">
    <property type="term" value="P:protein transport"/>
    <property type="evidence" value="ECO:0007669"/>
    <property type="project" value="UniProtKB-KW"/>
</dbReference>